<protein>
    <recommendedName>
        <fullName evidence="3">F-box domain-containing protein</fullName>
    </recommendedName>
</protein>
<dbReference type="AlphaFoldDB" id="A0AAD7JXD7"/>
<dbReference type="SUPFAM" id="SSF52047">
    <property type="entry name" value="RNI-like"/>
    <property type="match status" value="1"/>
</dbReference>
<comment type="caution">
    <text evidence="1">The sequence shown here is derived from an EMBL/GenBank/DDBJ whole genome shotgun (WGS) entry which is preliminary data.</text>
</comment>
<evidence type="ECO:0008006" key="3">
    <source>
        <dbReference type="Google" id="ProtNLM"/>
    </source>
</evidence>
<sequence>MNFPAEVAELIMDRCQHISTLASCSLVCRAWHPRAKFWLFAAPIKVVGVPDIEAFVTTLQHPLCTLHPYIHSLSIRQSSSNPSLLNHVIPVLARLSNLTSLEIVAENALLSDESRTIFRSNFRAIRHLLLRMTFSTCADAADLVSSFPLLESLHLYARWIGSASSPASSLPVGLHTLDIDGFLKDALGWLLSYPPSPALSSVQLREVVARELEIVIQYVRFVAATLKSFKLSFLDVRAESEFLGSRLDVIRTPELRVLEITGRDCNDAALIVHMLSSLEAPLLEELSFTNLISVNPRQFAWAQLEHRLCSPAYVHLRKVTITTLPHLRPGIRSQLQRLHDRDLLDFVFPQGLR</sequence>
<reference evidence="1" key="1">
    <citation type="submission" date="2023-03" db="EMBL/GenBank/DDBJ databases">
        <title>Massive genome expansion in bonnet fungi (Mycena s.s.) driven by repeated elements and novel gene families across ecological guilds.</title>
        <authorList>
            <consortium name="Lawrence Berkeley National Laboratory"/>
            <person name="Harder C.B."/>
            <person name="Miyauchi S."/>
            <person name="Viragh M."/>
            <person name="Kuo A."/>
            <person name="Thoen E."/>
            <person name="Andreopoulos B."/>
            <person name="Lu D."/>
            <person name="Skrede I."/>
            <person name="Drula E."/>
            <person name="Henrissat B."/>
            <person name="Morin E."/>
            <person name="Kohler A."/>
            <person name="Barry K."/>
            <person name="LaButti K."/>
            <person name="Morin E."/>
            <person name="Salamov A."/>
            <person name="Lipzen A."/>
            <person name="Mereny Z."/>
            <person name="Hegedus B."/>
            <person name="Baldrian P."/>
            <person name="Stursova M."/>
            <person name="Weitz H."/>
            <person name="Taylor A."/>
            <person name="Grigoriev I.V."/>
            <person name="Nagy L.G."/>
            <person name="Martin F."/>
            <person name="Kauserud H."/>
        </authorList>
    </citation>
    <scope>NUCLEOTIDE SEQUENCE</scope>
    <source>
        <strain evidence="1">CBHHK188m</strain>
    </source>
</reference>
<proteinExistence type="predicted"/>
<dbReference type="Gene3D" id="3.80.10.10">
    <property type="entry name" value="Ribonuclease Inhibitor"/>
    <property type="match status" value="1"/>
</dbReference>
<dbReference type="InterPro" id="IPR032675">
    <property type="entry name" value="LRR_dom_sf"/>
</dbReference>
<dbReference type="Proteomes" id="UP001215280">
    <property type="component" value="Unassembled WGS sequence"/>
</dbReference>
<name>A0AAD7JXD7_9AGAR</name>
<accession>A0AAD7JXD7</accession>
<evidence type="ECO:0000313" key="1">
    <source>
        <dbReference type="EMBL" id="KAJ7772527.1"/>
    </source>
</evidence>
<keyword evidence="2" id="KW-1185">Reference proteome</keyword>
<evidence type="ECO:0000313" key="2">
    <source>
        <dbReference type="Proteomes" id="UP001215280"/>
    </source>
</evidence>
<gene>
    <name evidence="1" type="ORF">DFH07DRAFT_952995</name>
</gene>
<organism evidence="1 2">
    <name type="scientific">Mycena maculata</name>
    <dbReference type="NCBI Taxonomy" id="230809"/>
    <lineage>
        <taxon>Eukaryota</taxon>
        <taxon>Fungi</taxon>
        <taxon>Dikarya</taxon>
        <taxon>Basidiomycota</taxon>
        <taxon>Agaricomycotina</taxon>
        <taxon>Agaricomycetes</taxon>
        <taxon>Agaricomycetidae</taxon>
        <taxon>Agaricales</taxon>
        <taxon>Marasmiineae</taxon>
        <taxon>Mycenaceae</taxon>
        <taxon>Mycena</taxon>
    </lineage>
</organism>
<dbReference type="EMBL" id="JARJLG010000019">
    <property type="protein sequence ID" value="KAJ7772527.1"/>
    <property type="molecule type" value="Genomic_DNA"/>
</dbReference>